<feature type="domain" description="HTH cro/C1-type" evidence="1">
    <location>
        <begin position="20"/>
        <end position="50"/>
    </location>
</feature>
<dbReference type="RefSeq" id="WP_377817936.1">
    <property type="nucleotide sequence ID" value="NZ_JBHSLU010000128.1"/>
</dbReference>
<dbReference type="EMBL" id="JBHSLU010000128">
    <property type="protein sequence ID" value="MFC5509016.1"/>
    <property type="molecule type" value="Genomic_DNA"/>
</dbReference>
<accession>A0ABW0P8P7</accession>
<dbReference type="Gene3D" id="1.10.260.40">
    <property type="entry name" value="lambda repressor-like DNA-binding domains"/>
    <property type="match status" value="1"/>
</dbReference>
<dbReference type="PROSITE" id="PS50943">
    <property type="entry name" value="HTH_CROC1"/>
    <property type="match status" value="1"/>
</dbReference>
<gene>
    <name evidence="2" type="ORF">ACFPN9_27665</name>
</gene>
<evidence type="ECO:0000313" key="2">
    <source>
        <dbReference type="EMBL" id="MFC5509016.1"/>
    </source>
</evidence>
<sequence>MGHDPRACDAMGMVPGANVLKAARIALGLSPDELAKQAGISRRTLGRVETHPRSDRYLKGAAMVQQALEDRGVEFLRALATKGEGFRLPLVITGAASDSAPK</sequence>
<organism evidence="2 3">
    <name type="scientific">Bosea massiliensis</name>
    <dbReference type="NCBI Taxonomy" id="151419"/>
    <lineage>
        <taxon>Bacteria</taxon>
        <taxon>Pseudomonadati</taxon>
        <taxon>Pseudomonadota</taxon>
        <taxon>Alphaproteobacteria</taxon>
        <taxon>Hyphomicrobiales</taxon>
        <taxon>Boseaceae</taxon>
        <taxon>Bosea</taxon>
    </lineage>
</organism>
<dbReference type="SUPFAM" id="SSF47413">
    <property type="entry name" value="lambda repressor-like DNA-binding domains"/>
    <property type="match status" value="1"/>
</dbReference>
<dbReference type="Proteomes" id="UP001596060">
    <property type="component" value="Unassembled WGS sequence"/>
</dbReference>
<proteinExistence type="predicted"/>
<dbReference type="CDD" id="cd00093">
    <property type="entry name" value="HTH_XRE"/>
    <property type="match status" value="1"/>
</dbReference>
<keyword evidence="3" id="KW-1185">Reference proteome</keyword>
<evidence type="ECO:0000313" key="3">
    <source>
        <dbReference type="Proteomes" id="UP001596060"/>
    </source>
</evidence>
<protein>
    <submittedName>
        <fullName evidence="2">Helix-turn-helix transcriptional regulator</fullName>
    </submittedName>
</protein>
<reference evidence="3" key="1">
    <citation type="journal article" date="2019" name="Int. J. Syst. Evol. Microbiol.">
        <title>The Global Catalogue of Microorganisms (GCM) 10K type strain sequencing project: providing services to taxonomists for standard genome sequencing and annotation.</title>
        <authorList>
            <consortium name="The Broad Institute Genomics Platform"/>
            <consortium name="The Broad Institute Genome Sequencing Center for Infectious Disease"/>
            <person name="Wu L."/>
            <person name="Ma J."/>
        </authorList>
    </citation>
    <scope>NUCLEOTIDE SEQUENCE [LARGE SCALE GENOMIC DNA]</scope>
    <source>
        <strain evidence="3">CCUG 43117</strain>
    </source>
</reference>
<dbReference type="InterPro" id="IPR010982">
    <property type="entry name" value="Lambda_DNA-bd_dom_sf"/>
</dbReference>
<name>A0ABW0P8P7_9HYPH</name>
<comment type="caution">
    <text evidence="2">The sequence shown here is derived from an EMBL/GenBank/DDBJ whole genome shotgun (WGS) entry which is preliminary data.</text>
</comment>
<dbReference type="Pfam" id="PF01381">
    <property type="entry name" value="HTH_3"/>
    <property type="match status" value="1"/>
</dbReference>
<dbReference type="InterPro" id="IPR001387">
    <property type="entry name" value="Cro/C1-type_HTH"/>
</dbReference>
<evidence type="ECO:0000259" key="1">
    <source>
        <dbReference type="PROSITE" id="PS50943"/>
    </source>
</evidence>